<dbReference type="OrthoDB" id="4737916at2"/>
<evidence type="ECO:0000313" key="1">
    <source>
        <dbReference type="EMBL" id="KKF03842.1"/>
    </source>
</evidence>
<dbReference type="PATRIC" id="fig|1807.13.peg.1009"/>
<dbReference type="AlphaFoldDB" id="A0A0M2K392"/>
<proteinExistence type="predicted"/>
<keyword evidence="2" id="KW-1185">Reference proteome</keyword>
<protein>
    <submittedName>
        <fullName evidence="1">Uncharacterized protein</fullName>
    </submittedName>
</protein>
<comment type="caution">
    <text evidence="1">The sequence shown here is derived from an EMBL/GenBank/DDBJ whole genome shotgun (WGS) entry which is preliminary data.</text>
</comment>
<organism evidence="1 2">
    <name type="scientific">Mycolicibacterium obuense</name>
    <dbReference type="NCBI Taxonomy" id="1807"/>
    <lineage>
        <taxon>Bacteria</taxon>
        <taxon>Bacillati</taxon>
        <taxon>Actinomycetota</taxon>
        <taxon>Actinomycetes</taxon>
        <taxon>Mycobacteriales</taxon>
        <taxon>Mycobacteriaceae</taxon>
        <taxon>Mycolicibacterium</taxon>
    </lineage>
</organism>
<sequence length="155" mass="16594">MVLANSDRLVSVTDARNTFNVLLTEAREGRMTHIVKGSEVVAHLVPATARIIDQDALLTAMATAVLHREVETISQKRDSGSVGAGIDTGRLFVWAWRTDVHLFDVLFAQFVTLLSASGGRPYNAAEAFDLVRGAMSSAGLGDSEVGAADRHTRTG</sequence>
<evidence type="ECO:0000313" key="2">
    <source>
        <dbReference type="Proteomes" id="UP000034150"/>
    </source>
</evidence>
<dbReference type="Proteomes" id="UP000034150">
    <property type="component" value="Unassembled WGS sequence"/>
</dbReference>
<name>A0A0M2K392_9MYCO</name>
<reference evidence="1 2" key="1">
    <citation type="journal article" date="2015" name="Genome Announc.">
        <title>Draft Genome Sequence of Mycobacterium obuense Strain UC1, Isolated from Patient Sputum.</title>
        <authorList>
            <person name="Greninger A.L."/>
            <person name="Cunningham G."/>
            <person name="Hsu E.D."/>
            <person name="Yu J.M."/>
            <person name="Chiu C.Y."/>
            <person name="Miller S."/>
        </authorList>
    </citation>
    <scope>NUCLEOTIDE SEQUENCE [LARGE SCALE GENOMIC DNA]</scope>
    <source>
        <strain evidence="1 2">UC1</strain>
    </source>
</reference>
<dbReference type="RefSeq" id="WP_046361195.1">
    <property type="nucleotide sequence ID" value="NZ_LAUZ02000007.1"/>
</dbReference>
<dbReference type="EMBL" id="LAUZ02000007">
    <property type="protein sequence ID" value="KKF03842.1"/>
    <property type="molecule type" value="Genomic_DNA"/>
</dbReference>
<gene>
    <name evidence="1" type="ORF">WN67_00985</name>
</gene>
<accession>A0A0M2K392</accession>